<accession>A0A0K0FWQ0</accession>
<dbReference type="WBParaSite" id="SVE_1685100.1">
    <property type="protein sequence ID" value="SVE_1685100.1"/>
    <property type="gene ID" value="SVE_1685100"/>
</dbReference>
<evidence type="ECO:0000313" key="2">
    <source>
        <dbReference type="WBParaSite" id="SVE_1685100.1"/>
    </source>
</evidence>
<dbReference type="Proteomes" id="UP000035680">
    <property type="component" value="Unassembled WGS sequence"/>
</dbReference>
<organism evidence="1 2">
    <name type="scientific">Strongyloides venezuelensis</name>
    <name type="common">Threadworm</name>
    <dbReference type="NCBI Taxonomy" id="75913"/>
    <lineage>
        <taxon>Eukaryota</taxon>
        <taxon>Metazoa</taxon>
        <taxon>Ecdysozoa</taxon>
        <taxon>Nematoda</taxon>
        <taxon>Chromadorea</taxon>
        <taxon>Rhabditida</taxon>
        <taxon>Tylenchina</taxon>
        <taxon>Panagrolaimomorpha</taxon>
        <taxon>Strongyloidoidea</taxon>
        <taxon>Strongyloididae</taxon>
        <taxon>Strongyloides</taxon>
    </lineage>
</organism>
<reference evidence="1" key="1">
    <citation type="submission" date="2014-07" db="EMBL/GenBank/DDBJ databases">
        <authorList>
            <person name="Martin A.A"/>
            <person name="De Silva N."/>
        </authorList>
    </citation>
    <scope>NUCLEOTIDE SEQUENCE</scope>
</reference>
<protein>
    <submittedName>
        <fullName evidence="2">Uncharacterized protein</fullName>
    </submittedName>
</protein>
<sequence>MKTIYITLIIGVLSATGLCDLVNIIVRRIDCVKKDCEEKCKKNSKEGHCYNADKKVDILHILSECRCEAPKEKLVLTYMNNVIV</sequence>
<proteinExistence type="predicted"/>
<keyword evidence="1" id="KW-1185">Reference proteome</keyword>
<name>A0A0K0FWQ0_STRVS</name>
<dbReference type="AlphaFoldDB" id="A0A0K0FWQ0"/>
<reference evidence="2" key="2">
    <citation type="submission" date="2015-08" db="UniProtKB">
        <authorList>
            <consortium name="WormBaseParasite"/>
        </authorList>
    </citation>
    <scope>IDENTIFICATION</scope>
</reference>
<evidence type="ECO:0000313" key="1">
    <source>
        <dbReference type="Proteomes" id="UP000035680"/>
    </source>
</evidence>